<dbReference type="InterPro" id="IPR036388">
    <property type="entry name" value="WH-like_DNA-bd_sf"/>
</dbReference>
<name>A0A1G6NSS2_9BACT</name>
<evidence type="ECO:0000256" key="1">
    <source>
        <dbReference type="ARBA" id="ARBA00038232"/>
    </source>
</evidence>
<dbReference type="AlphaFoldDB" id="A0A1G6NSS2"/>
<accession>A0A1G6NSS2</accession>
<dbReference type="EMBL" id="FMYV01000006">
    <property type="protein sequence ID" value="SDC70671.1"/>
    <property type="molecule type" value="Genomic_DNA"/>
</dbReference>
<sequence length="250" mass="29275">MNRKVYSADVLEKYILMFIKDGINYPTLVKEYGLSIHNTIFYQYVNKYRKYGLEALKPRKLNNIYSEEFKQKVVNAYLNDEGSLRDLTLRFNVPAVSTVSYWIMKYTEGKSSKSYSTKPEVYTMKMRKTTTSERIEIVKDCLSNNLSYVQTAKKYQVSYNNVYSWVQKYKKHGSEGLIDGRGRRKPSTIQTETEQLRTEIAALKAKNEYLKTENAVLKKLEEIERGSILKEHDMKRNFKPSPASKKKDSK</sequence>
<dbReference type="PANTHER" id="PTHR33795">
    <property type="entry name" value="INSERTION ELEMENT IS150 PROTEIN INSJ"/>
    <property type="match status" value="1"/>
</dbReference>
<dbReference type="GO" id="GO:0043565">
    <property type="term" value="F:sequence-specific DNA binding"/>
    <property type="evidence" value="ECO:0007669"/>
    <property type="project" value="InterPro"/>
</dbReference>
<evidence type="ECO:0000256" key="2">
    <source>
        <dbReference type="SAM" id="MobiDB-lite"/>
    </source>
</evidence>
<gene>
    <name evidence="4" type="ORF">SAMN04488588_1642</name>
</gene>
<organism evidence="4 5">
    <name type="scientific">Geotoga petraea</name>
    <dbReference type="NCBI Taxonomy" id="28234"/>
    <lineage>
        <taxon>Bacteria</taxon>
        <taxon>Thermotogati</taxon>
        <taxon>Thermotogota</taxon>
        <taxon>Thermotogae</taxon>
        <taxon>Petrotogales</taxon>
        <taxon>Petrotogaceae</taxon>
        <taxon>Geotoga</taxon>
    </lineage>
</organism>
<comment type="similarity">
    <text evidence="1">Belongs to the IS150/IS1296 orfA family.</text>
</comment>
<feature type="region of interest" description="Disordered" evidence="2">
    <location>
        <begin position="229"/>
        <end position="250"/>
    </location>
</feature>
<dbReference type="Gene3D" id="1.20.5.490">
    <property type="entry name" value="Single helix bin"/>
    <property type="match status" value="1"/>
</dbReference>
<dbReference type="RefSeq" id="WP_091404665.1">
    <property type="nucleotide sequence ID" value="NZ_FMYV01000006.1"/>
</dbReference>
<dbReference type="PANTHER" id="PTHR33795:SF1">
    <property type="entry name" value="INSERTION ELEMENT IS150 PROTEIN INSJ"/>
    <property type="match status" value="1"/>
</dbReference>
<dbReference type="Gene3D" id="1.10.10.10">
    <property type="entry name" value="Winged helix-like DNA-binding domain superfamily/Winged helix DNA-binding domain"/>
    <property type="match status" value="1"/>
</dbReference>
<dbReference type="SUPFAM" id="SSF48295">
    <property type="entry name" value="TrpR-like"/>
    <property type="match status" value="3"/>
</dbReference>
<feature type="domain" description="Insertion element IS150 protein InsJ-like helix-turn-helix" evidence="3">
    <location>
        <begin position="133"/>
        <end position="185"/>
    </location>
</feature>
<evidence type="ECO:0000259" key="3">
    <source>
        <dbReference type="Pfam" id="PF13518"/>
    </source>
</evidence>
<dbReference type="InterPro" id="IPR055247">
    <property type="entry name" value="InsJ-like_HTH"/>
</dbReference>
<dbReference type="STRING" id="28234.SAMN04488588_1642"/>
<dbReference type="InterPro" id="IPR052057">
    <property type="entry name" value="IS150/IS1296_orfA-like"/>
</dbReference>
<proteinExistence type="inferred from homology"/>
<reference evidence="4 5" key="1">
    <citation type="submission" date="2016-10" db="EMBL/GenBank/DDBJ databases">
        <authorList>
            <person name="de Groot N.N."/>
        </authorList>
    </citation>
    <scope>NUCLEOTIDE SEQUENCE [LARGE SCALE GENOMIC DNA]</scope>
    <source>
        <strain evidence="4 5">WG14</strain>
    </source>
</reference>
<protein>
    <submittedName>
        <fullName evidence="4">Transposase and inactivated derivatives</fullName>
    </submittedName>
</protein>
<dbReference type="Proteomes" id="UP000199322">
    <property type="component" value="Unassembled WGS sequence"/>
</dbReference>
<evidence type="ECO:0000313" key="4">
    <source>
        <dbReference type="EMBL" id="SDC70671.1"/>
    </source>
</evidence>
<dbReference type="Pfam" id="PF13518">
    <property type="entry name" value="HTH_28"/>
    <property type="match status" value="1"/>
</dbReference>
<dbReference type="InterPro" id="IPR010921">
    <property type="entry name" value="Trp_repressor/repl_initiator"/>
</dbReference>
<evidence type="ECO:0000313" key="5">
    <source>
        <dbReference type="Proteomes" id="UP000199322"/>
    </source>
</evidence>
<keyword evidence="5" id="KW-1185">Reference proteome</keyword>